<evidence type="ECO:0000313" key="1">
    <source>
        <dbReference type="EMBL" id="ATF09256.1"/>
    </source>
</evidence>
<proteinExistence type="predicted"/>
<dbReference type="AlphaFoldDB" id="A0A291B8D7"/>
<name>A0A291B8D7_9GAMM</name>
<dbReference type="EMBL" id="CP020660">
    <property type="protein sequence ID" value="ATF09256.1"/>
    <property type="molecule type" value="Genomic_DNA"/>
</dbReference>
<accession>A0A291B8D7</accession>
<sequence length="41" mass="4660">MNSIVKMILFGAILAALMSLAMCIYRNQYFLKHLSHLFKAG</sequence>
<dbReference type="KEGG" id="elux:BTN50_0742"/>
<reference evidence="2" key="1">
    <citation type="submission" date="2017-04" db="EMBL/GenBank/DDBJ databases">
        <title>Genome evolution of the luminous symbionts of deep sea anglerfish.</title>
        <authorList>
            <person name="Hendry T.A."/>
        </authorList>
    </citation>
    <scope>NUCLEOTIDE SEQUENCE [LARGE SCALE GENOMIC DNA]</scope>
</reference>
<dbReference type="Proteomes" id="UP000218160">
    <property type="component" value="Chromosome 1"/>
</dbReference>
<gene>
    <name evidence="1" type="ORF">BTN50_0742</name>
</gene>
<keyword evidence="2" id="KW-1185">Reference proteome</keyword>
<organism evidence="1 2">
    <name type="scientific">Candidatus Enterovibrio altilux</name>
    <dbReference type="NCBI Taxonomy" id="1927128"/>
    <lineage>
        <taxon>Bacteria</taxon>
        <taxon>Pseudomonadati</taxon>
        <taxon>Pseudomonadota</taxon>
        <taxon>Gammaproteobacteria</taxon>
        <taxon>Vibrionales</taxon>
        <taxon>Vibrionaceae</taxon>
        <taxon>Enterovibrio</taxon>
    </lineage>
</organism>
<protein>
    <submittedName>
        <fullName evidence="1">Uncharacterized protein</fullName>
    </submittedName>
</protein>
<evidence type="ECO:0000313" key="2">
    <source>
        <dbReference type="Proteomes" id="UP000218160"/>
    </source>
</evidence>